<sequence>MNSHSKEQPQYKALFDQRCRMVTTVDQQRTATNNTNDAQHVPSYRNLILTIYSVDKIEFHIIIFSAYLCFGNVETFQTFKYNN</sequence>
<keyword evidence="3" id="KW-1185">Reference proteome</keyword>
<dbReference type="EMBL" id="JYDH01000057">
    <property type="protein sequence ID" value="KRY35196.1"/>
    <property type="molecule type" value="Genomic_DNA"/>
</dbReference>
<evidence type="ECO:0000313" key="2">
    <source>
        <dbReference type="EMBL" id="KRY35196.1"/>
    </source>
</evidence>
<accession>A0A0V1BEG7</accession>
<reference evidence="2 3" key="1">
    <citation type="submission" date="2015-01" db="EMBL/GenBank/DDBJ databases">
        <title>Evolution of Trichinella species and genotypes.</title>
        <authorList>
            <person name="Korhonen P.K."/>
            <person name="Edoardo P."/>
            <person name="Giuseppe L.R."/>
            <person name="Gasser R.B."/>
        </authorList>
    </citation>
    <scope>NUCLEOTIDE SEQUENCE [LARGE SCALE GENOMIC DNA]</scope>
    <source>
        <strain evidence="2">ISS3</strain>
    </source>
</reference>
<protein>
    <submittedName>
        <fullName evidence="2">Uncharacterized protein</fullName>
    </submittedName>
</protein>
<gene>
    <name evidence="2" type="ORF">T01_1427</name>
    <name evidence="1" type="ORF">T01_1512</name>
</gene>
<organism evidence="2 3">
    <name type="scientific">Trichinella spiralis</name>
    <name type="common">Trichina worm</name>
    <dbReference type="NCBI Taxonomy" id="6334"/>
    <lineage>
        <taxon>Eukaryota</taxon>
        <taxon>Metazoa</taxon>
        <taxon>Ecdysozoa</taxon>
        <taxon>Nematoda</taxon>
        <taxon>Enoplea</taxon>
        <taxon>Dorylaimia</taxon>
        <taxon>Trichinellida</taxon>
        <taxon>Trichinellidae</taxon>
        <taxon>Trichinella</taxon>
    </lineage>
</organism>
<proteinExistence type="predicted"/>
<dbReference type="InParanoid" id="A0A0V1BEG7"/>
<evidence type="ECO:0000313" key="1">
    <source>
        <dbReference type="EMBL" id="KRY35137.1"/>
    </source>
</evidence>
<comment type="caution">
    <text evidence="2">The sequence shown here is derived from an EMBL/GenBank/DDBJ whole genome shotgun (WGS) entry which is preliminary data.</text>
</comment>
<dbReference type="Proteomes" id="UP000054776">
    <property type="component" value="Unassembled WGS sequence"/>
</dbReference>
<evidence type="ECO:0000313" key="3">
    <source>
        <dbReference type="Proteomes" id="UP000054776"/>
    </source>
</evidence>
<dbReference type="EMBL" id="JYDH01000057">
    <property type="protein sequence ID" value="KRY35137.1"/>
    <property type="molecule type" value="Genomic_DNA"/>
</dbReference>
<name>A0A0V1BEG7_TRISP</name>
<dbReference type="AlphaFoldDB" id="A0A0V1BEG7"/>